<name>A0ABT6IRT8_9GAMM</name>
<protein>
    <recommendedName>
        <fullName evidence="1">Winged helix-turn-helix domain-containing protein</fullName>
    </recommendedName>
</protein>
<dbReference type="EMBL" id="PGFT01000001">
    <property type="protein sequence ID" value="MDH4904211.1"/>
    <property type="molecule type" value="Genomic_DNA"/>
</dbReference>
<organism evidence="2 3">
    <name type="scientific">Psychrobacter pocilloporae</name>
    <dbReference type="NCBI Taxonomy" id="1775882"/>
    <lineage>
        <taxon>Bacteria</taxon>
        <taxon>Pseudomonadati</taxon>
        <taxon>Pseudomonadota</taxon>
        <taxon>Gammaproteobacteria</taxon>
        <taxon>Moraxellales</taxon>
        <taxon>Moraxellaceae</taxon>
        <taxon>Psychrobacter</taxon>
    </lineage>
</organism>
<keyword evidence="3" id="KW-1185">Reference proteome</keyword>
<dbReference type="Pfam" id="PF14090">
    <property type="entry name" value="HTH_39"/>
    <property type="match status" value="1"/>
</dbReference>
<proteinExistence type="predicted"/>
<reference evidence="2 3" key="1">
    <citation type="submission" date="2017-11" db="EMBL/GenBank/DDBJ databases">
        <title>Whole genome sequencing of Psychrobacter pocilloporae S6-60T(=JCM 31058T=LMG 29157T).</title>
        <authorList>
            <person name="Das S.K."/>
        </authorList>
    </citation>
    <scope>NUCLEOTIDE SEQUENCE [LARGE SCALE GENOMIC DNA]</scope>
    <source>
        <strain evidence="2 3">S6-60</strain>
    </source>
</reference>
<dbReference type="Proteomes" id="UP001243298">
    <property type="component" value="Unassembled WGS sequence"/>
</dbReference>
<sequence length="102" mass="11555">MTTTATAPVTNEQTPKTQIDIIRAHLMTGSSITTWDAYRLYRITCLAQRIHELRKSGLVIQSEMVTHNDKRFSLYWLDEATLLELEHTDSNDSKGAAHAPVQ</sequence>
<evidence type="ECO:0000259" key="1">
    <source>
        <dbReference type="Pfam" id="PF14090"/>
    </source>
</evidence>
<feature type="domain" description="Winged helix-turn-helix" evidence="1">
    <location>
        <begin position="17"/>
        <end position="68"/>
    </location>
</feature>
<accession>A0ABT6IRT8</accession>
<dbReference type="InterPro" id="IPR055245">
    <property type="entry name" value="HTH_proteobacteria"/>
</dbReference>
<gene>
    <name evidence="2" type="ORF">CUR83_03840</name>
</gene>
<comment type="caution">
    <text evidence="2">The sequence shown here is derived from an EMBL/GenBank/DDBJ whole genome shotgun (WGS) entry which is preliminary data.</text>
</comment>
<evidence type="ECO:0000313" key="3">
    <source>
        <dbReference type="Proteomes" id="UP001243298"/>
    </source>
</evidence>
<evidence type="ECO:0000313" key="2">
    <source>
        <dbReference type="EMBL" id="MDH4904211.1"/>
    </source>
</evidence>
<dbReference type="RefSeq" id="WP_071003189.1">
    <property type="nucleotide sequence ID" value="NZ_PGFT01000001.1"/>
</dbReference>